<organism evidence="1 2">
    <name type="scientific">Saccharopolyspora spinosa</name>
    <dbReference type="NCBI Taxonomy" id="60894"/>
    <lineage>
        <taxon>Bacteria</taxon>
        <taxon>Bacillati</taxon>
        <taxon>Actinomycetota</taxon>
        <taxon>Actinomycetes</taxon>
        <taxon>Pseudonocardiales</taxon>
        <taxon>Pseudonocardiaceae</taxon>
        <taxon>Saccharopolyspora</taxon>
    </lineage>
</organism>
<dbReference type="RefSeq" id="WP_010695489.1">
    <property type="nucleotide sequence ID" value="NZ_CP061007.1"/>
</dbReference>
<name>A0A2N3XWL2_SACSN</name>
<dbReference type="AlphaFoldDB" id="A0A2N3XWL2"/>
<evidence type="ECO:0000313" key="2">
    <source>
        <dbReference type="Proteomes" id="UP000233786"/>
    </source>
</evidence>
<keyword evidence="2" id="KW-1185">Reference proteome</keyword>
<dbReference type="Proteomes" id="UP000233786">
    <property type="component" value="Unassembled WGS sequence"/>
</dbReference>
<gene>
    <name evidence="1" type="ORF">A8926_2736</name>
</gene>
<evidence type="ECO:0000313" key="1">
    <source>
        <dbReference type="EMBL" id="PKW15058.1"/>
    </source>
</evidence>
<dbReference type="STRING" id="994479.GCA_000194155_02702"/>
<sequence length="54" mass="5606">MLRSVITDGGALLLGLVLLGFLIRSGTPVGATQKRLISGISSHCWALLDALRGS</sequence>
<protein>
    <submittedName>
        <fullName evidence="1">Uncharacterized protein</fullName>
    </submittedName>
</protein>
<comment type="caution">
    <text evidence="1">The sequence shown here is derived from an EMBL/GenBank/DDBJ whole genome shotgun (WGS) entry which is preliminary data.</text>
</comment>
<proteinExistence type="predicted"/>
<accession>A0A2N3XWL2</accession>
<reference evidence="1" key="1">
    <citation type="submission" date="2017-12" db="EMBL/GenBank/DDBJ databases">
        <title>Sequencing the genomes of 1000 Actinobacteria strains.</title>
        <authorList>
            <person name="Klenk H.-P."/>
        </authorList>
    </citation>
    <scope>NUCLEOTIDE SEQUENCE [LARGE SCALE GENOMIC DNA]</scope>
    <source>
        <strain evidence="1">DSM 44228</strain>
    </source>
</reference>
<dbReference type="EMBL" id="PJNB01000001">
    <property type="protein sequence ID" value="PKW15058.1"/>
    <property type="molecule type" value="Genomic_DNA"/>
</dbReference>